<evidence type="ECO:0000256" key="1">
    <source>
        <dbReference type="SAM" id="Phobius"/>
    </source>
</evidence>
<dbReference type="Proteomes" id="UP001211173">
    <property type="component" value="Unassembled WGS sequence"/>
</dbReference>
<sequence>MSVLLVPAASAATIWEKADEIMKDVYSQILGISTIAAVVTAAVALLLMNFSRSDRTVQESRSWLKRIIITWAVLNGLGFIMAYITPFFQGGQWTA</sequence>
<name>A0AAW6CS97_FLAPL</name>
<comment type="caution">
    <text evidence="2">The sequence shown here is derived from an EMBL/GenBank/DDBJ whole genome shotgun (WGS) entry which is preliminary data.</text>
</comment>
<reference evidence="2" key="1">
    <citation type="submission" date="2023-01" db="EMBL/GenBank/DDBJ databases">
        <title>Human gut microbiome strain richness.</title>
        <authorList>
            <person name="Chen-Liaw A."/>
        </authorList>
    </citation>
    <scope>NUCLEOTIDE SEQUENCE</scope>
    <source>
        <strain evidence="2">1001287st1_F4_1001285I_161205</strain>
    </source>
</reference>
<protein>
    <recommendedName>
        <fullName evidence="4">Fimbrial protein</fullName>
    </recommendedName>
</protein>
<dbReference type="EMBL" id="JAQLWV010000057">
    <property type="protein sequence ID" value="MDB7935860.1"/>
    <property type="molecule type" value="Genomic_DNA"/>
</dbReference>
<dbReference type="AlphaFoldDB" id="A0AAW6CS97"/>
<keyword evidence="1" id="KW-0812">Transmembrane</keyword>
<organism evidence="2 3">
    <name type="scientific">Flavonifractor plautii</name>
    <name type="common">Fusobacterium plautii</name>
    <dbReference type="NCBI Taxonomy" id="292800"/>
    <lineage>
        <taxon>Bacteria</taxon>
        <taxon>Bacillati</taxon>
        <taxon>Bacillota</taxon>
        <taxon>Clostridia</taxon>
        <taxon>Eubacteriales</taxon>
        <taxon>Oscillospiraceae</taxon>
        <taxon>Flavonifractor</taxon>
    </lineage>
</organism>
<evidence type="ECO:0000313" key="3">
    <source>
        <dbReference type="Proteomes" id="UP001211173"/>
    </source>
</evidence>
<evidence type="ECO:0000313" key="2">
    <source>
        <dbReference type="EMBL" id="MDB7935860.1"/>
    </source>
</evidence>
<keyword evidence="1" id="KW-0472">Membrane</keyword>
<feature type="transmembrane region" description="Helical" evidence="1">
    <location>
        <begin position="68"/>
        <end position="88"/>
    </location>
</feature>
<keyword evidence="1" id="KW-1133">Transmembrane helix</keyword>
<accession>A0AAW6CS97</accession>
<proteinExistence type="predicted"/>
<feature type="transmembrane region" description="Helical" evidence="1">
    <location>
        <begin position="28"/>
        <end position="47"/>
    </location>
</feature>
<evidence type="ECO:0008006" key="4">
    <source>
        <dbReference type="Google" id="ProtNLM"/>
    </source>
</evidence>
<gene>
    <name evidence="2" type="ORF">PNE06_22500</name>
</gene>